<evidence type="ECO:0000313" key="4">
    <source>
        <dbReference type="EMBL" id="RWS20218.1"/>
    </source>
</evidence>
<evidence type="ECO:0000313" key="5">
    <source>
        <dbReference type="Proteomes" id="UP000288716"/>
    </source>
</evidence>
<keyword evidence="4" id="KW-0269">Exonuclease</keyword>
<proteinExistence type="predicted"/>
<dbReference type="EMBL" id="NCKV01019237">
    <property type="protein sequence ID" value="RWS20218.1"/>
    <property type="molecule type" value="Genomic_DNA"/>
</dbReference>
<dbReference type="Gene3D" id="3.30.420.10">
    <property type="entry name" value="Ribonuclease H-like superfamily/Ribonuclease H"/>
    <property type="match status" value="1"/>
</dbReference>
<dbReference type="PANTHER" id="PTHR12801">
    <property type="entry name" value="RNA EXONUCLEASE REXO1 / RECO3 FAMILY MEMBER-RELATED"/>
    <property type="match status" value="1"/>
</dbReference>
<dbReference type="AlphaFoldDB" id="A0A443RYI7"/>
<dbReference type="GO" id="GO:0003676">
    <property type="term" value="F:nucleic acid binding"/>
    <property type="evidence" value="ECO:0007669"/>
    <property type="project" value="InterPro"/>
</dbReference>
<sequence length="226" mass="26273">MSAASQASHKPGPRAKAIQSHKVPLPFPGFMPTRTRKDIEKFGGDICIDVEKIGVWNGGYSKNGNRSYDLKAGRVTLHSMYNIENTMIHDVYLRPNWPQSSIKYMTEYSGLKAEHLLNGIDRNEAFNEIRRLINGRMLIGASLKNDLESMDDFAHPIDKQWDVQDHYKRNNGQPIRLSKLAEKIFDAHIQQGVHDPIHDARYTFRLYQLWRNQEEFIQRFNPDDYE</sequence>
<dbReference type="InterPro" id="IPR012337">
    <property type="entry name" value="RNaseH-like_sf"/>
</dbReference>
<comment type="caution">
    <text evidence="4">The sequence shown here is derived from an EMBL/GenBank/DDBJ whole genome shotgun (WGS) entry which is preliminary data.</text>
</comment>
<name>A0A443RYI7_9ACAR</name>
<gene>
    <name evidence="4" type="ORF">B4U80_12129</name>
</gene>
<feature type="domain" description="Exonuclease" evidence="3">
    <location>
        <begin position="44"/>
        <end position="216"/>
    </location>
</feature>
<evidence type="ECO:0000259" key="3">
    <source>
        <dbReference type="SMART" id="SM00479"/>
    </source>
</evidence>
<dbReference type="InterPro" id="IPR036397">
    <property type="entry name" value="RNaseH_sf"/>
</dbReference>
<keyword evidence="1" id="KW-0540">Nuclease</keyword>
<dbReference type="Proteomes" id="UP000288716">
    <property type="component" value="Unassembled WGS sequence"/>
</dbReference>
<accession>A0A443RYI7</accession>
<reference evidence="4 5" key="1">
    <citation type="journal article" date="2018" name="Gigascience">
        <title>Genomes of trombidid mites reveal novel predicted allergens and laterally-transferred genes associated with secondary metabolism.</title>
        <authorList>
            <person name="Dong X."/>
            <person name="Chaisiri K."/>
            <person name="Xia D."/>
            <person name="Armstrong S.D."/>
            <person name="Fang Y."/>
            <person name="Donnelly M.J."/>
            <person name="Kadowaki T."/>
            <person name="McGarry J.W."/>
            <person name="Darby A.C."/>
            <person name="Makepeace B.L."/>
        </authorList>
    </citation>
    <scope>NUCLEOTIDE SEQUENCE [LARGE SCALE GENOMIC DNA]</scope>
    <source>
        <strain evidence="4">UoL-UT</strain>
    </source>
</reference>
<protein>
    <submittedName>
        <fullName evidence="4">RNA exonuclease 4-like isoform X2</fullName>
    </submittedName>
</protein>
<dbReference type="GO" id="GO:0005634">
    <property type="term" value="C:nucleus"/>
    <property type="evidence" value="ECO:0007669"/>
    <property type="project" value="TreeGrafter"/>
</dbReference>
<keyword evidence="5" id="KW-1185">Reference proteome</keyword>
<dbReference type="SMART" id="SM00479">
    <property type="entry name" value="EXOIII"/>
    <property type="match status" value="1"/>
</dbReference>
<dbReference type="InterPro" id="IPR013520">
    <property type="entry name" value="Ribonucl_H"/>
</dbReference>
<dbReference type="SUPFAM" id="SSF53098">
    <property type="entry name" value="Ribonuclease H-like"/>
    <property type="match status" value="1"/>
</dbReference>
<dbReference type="OrthoDB" id="8191639at2759"/>
<dbReference type="GO" id="GO:0004527">
    <property type="term" value="F:exonuclease activity"/>
    <property type="evidence" value="ECO:0007669"/>
    <property type="project" value="UniProtKB-KW"/>
</dbReference>
<keyword evidence="2" id="KW-0378">Hydrolase</keyword>
<dbReference type="InterPro" id="IPR047021">
    <property type="entry name" value="REXO1/3/4-like"/>
</dbReference>
<evidence type="ECO:0000256" key="2">
    <source>
        <dbReference type="ARBA" id="ARBA00022801"/>
    </source>
</evidence>
<evidence type="ECO:0000256" key="1">
    <source>
        <dbReference type="ARBA" id="ARBA00022722"/>
    </source>
</evidence>
<organism evidence="4 5">
    <name type="scientific">Leptotrombidium deliense</name>
    <dbReference type="NCBI Taxonomy" id="299467"/>
    <lineage>
        <taxon>Eukaryota</taxon>
        <taxon>Metazoa</taxon>
        <taxon>Ecdysozoa</taxon>
        <taxon>Arthropoda</taxon>
        <taxon>Chelicerata</taxon>
        <taxon>Arachnida</taxon>
        <taxon>Acari</taxon>
        <taxon>Acariformes</taxon>
        <taxon>Trombidiformes</taxon>
        <taxon>Prostigmata</taxon>
        <taxon>Anystina</taxon>
        <taxon>Parasitengona</taxon>
        <taxon>Trombiculoidea</taxon>
        <taxon>Trombiculidae</taxon>
        <taxon>Leptotrombidium</taxon>
    </lineage>
</organism>
<dbReference type="VEuPathDB" id="VectorBase:LDEU011822"/>
<dbReference type="STRING" id="299467.A0A443RYI7"/>